<dbReference type="PATRIC" id="fig|1526658.3.peg.3894"/>
<dbReference type="OrthoDB" id="6064795at2"/>
<reference evidence="1 2" key="1">
    <citation type="submission" date="2015-07" db="EMBL/GenBank/DDBJ databases">
        <title>Whole genome sequencing of Bosea vaviloviae isolated from cave pool.</title>
        <authorList>
            <person name="Tan N.E.H."/>
            <person name="Lee Y.P."/>
            <person name="Gan H.M."/>
            <person name="Barton H."/>
            <person name="Savka M.A."/>
        </authorList>
    </citation>
    <scope>NUCLEOTIDE SEQUENCE [LARGE SCALE GENOMIC DNA]</scope>
    <source>
        <strain evidence="1 2">SD260</strain>
    </source>
</reference>
<dbReference type="Gene3D" id="1.10.260.40">
    <property type="entry name" value="lambda repressor-like DNA-binding domains"/>
    <property type="match status" value="1"/>
</dbReference>
<sequence>MKRGPASGRAATFTDPLAKAIAAWGEDMPREVRALAEACRATSGKAVAERVGYSGGVVSHMLARKYPGDIEAVFIRIRGALLGEEVECPVLGAIAKNDCLDHQRKPFSAANPARARLFRACSSCPHNRKKESA</sequence>
<dbReference type="GO" id="GO:0003677">
    <property type="term" value="F:DNA binding"/>
    <property type="evidence" value="ECO:0007669"/>
    <property type="project" value="InterPro"/>
</dbReference>
<accession>A0A0N1FHT0</accession>
<evidence type="ECO:0000313" key="1">
    <source>
        <dbReference type="EMBL" id="KPH80548.1"/>
    </source>
</evidence>
<comment type="caution">
    <text evidence="1">The sequence shown here is derived from an EMBL/GenBank/DDBJ whole genome shotgun (WGS) entry which is preliminary data.</text>
</comment>
<keyword evidence="2" id="KW-1185">Reference proteome</keyword>
<dbReference type="EMBL" id="LGSZ01000040">
    <property type="protein sequence ID" value="KPH80548.1"/>
    <property type="molecule type" value="Genomic_DNA"/>
</dbReference>
<dbReference type="Proteomes" id="UP000037822">
    <property type="component" value="Unassembled WGS sequence"/>
</dbReference>
<evidence type="ECO:0000313" key="2">
    <source>
        <dbReference type="Proteomes" id="UP000037822"/>
    </source>
</evidence>
<dbReference type="InterPro" id="IPR010982">
    <property type="entry name" value="Lambda_DNA-bd_dom_sf"/>
</dbReference>
<protein>
    <recommendedName>
        <fullName evidence="3">Transcriptional regulator</fullName>
    </recommendedName>
</protein>
<gene>
    <name evidence="1" type="ORF">AE618_12300</name>
</gene>
<proteinExistence type="predicted"/>
<name>A0A0N1FHT0_9HYPH</name>
<evidence type="ECO:0008006" key="3">
    <source>
        <dbReference type="Google" id="ProtNLM"/>
    </source>
</evidence>
<organism evidence="1 2">
    <name type="scientific">Bosea vaviloviae</name>
    <dbReference type="NCBI Taxonomy" id="1526658"/>
    <lineage>
        <taxon>Bacteria</taxon>
        <taxon>Pseudomonadati</taxon>
        <taxon>Pseudomonadota</taxon>
        <taxon>Alphaproteobacteria</taxon>
        <taxon>Hyphomicrobiales</taxon>
        <taxon>Boseaceae</taxon>
        <taxon>Bosea</taxon>
    </lineage>
</organism>
<dbReference type="AlphaFoldDB" id="A0A0N1FHT0"/>
<dbReference type="RefSeq" id="WP_054209351.1">
    <property type="nucleotide sequence ID" value="NZ_LGSZ01000040.1"/>
</dbReference>